<feature type="transmembrane region" description="Helical" evidence="6">
    <location>
        <begin position="21"/>
        <end position="40"/>
    </location>
</feature>
<dbReference type="GO" id="GO:0005886">
    <property type="term" value="C:plasma membrane"/>
    <property type="evidence" value="ECO:0007669"/>
    <property type="project" value="UniProtKB-ARBA"/>
</dbReference>
<feature type="transmembrane region" description="Helical" evidence="6">
    <location>
        <begin position="95"/>
        <end position="119"/>
    </location>
</feature>
<keyword evidence="3 6" id="KW-0812">Transmembrane</keyword>
<evidence type="ECO:0000256" key="2">
    <source>
        <dbReference type="ARBA" id="ARBA00022475"/>
    </source>
</evidence>
<evidence type="ECO:0000256" key="4">
    <source>
        <dbReference type="ARBA" id="ARBA00022989"/>
    </source>
</evidence>
<protein>
    <submittedName>
        <fullName evidence="7">Cobalt ABC transporter permease</fullName>
    </submittedName>
</protein>
<dbReference type="RefSeq" id="WP_126724162.1">
    <property type="nucleotide sequence ID" value="NZ_RYZH01000006.1"/>
</dbReference>
<dbReference type="Proteomes" id="UP000280296">
    <property type="component" value="Unassembled WGS sequence"/>
</dbReference>
<sequence>MRLDWLEGPGSAGGPLHRLDARVKLAAVVGFVLAVVLVPMGSWRPLGIAGMVLAGLVGLSGVAPSLLLRRIAALMPVVVVLAAVIAPTHPKASALGAWAVGGTIVAKNALTIGAILLFARVTCFRSVLGALSWFRVPPALVATLHLMYRYLFVLSDQLGRMARARRSRSFRRSRWAEWPLGAGLIAALMLRSFERGERVHAAMLARGWDGTVRSLDGPDRPETLPPT</sequence>
<keyword evidence="4 6" id="KW-1133">Transmembrane helix</keyword>
<reference evidence="7 8" key="2">
    <citation type="submission" date="2019-01" db="EMBL/GenBank/DDBJ databases">
        <title>Tautonia sociabilis, a novel thermotolerant planctomycete of Isosphaeraceae family, isolated from a 4000 m deep subterranean habitat.</title>
        <authorList>
            <person name="Kovaleva O.L."/>
            <person name="Elcheninov A.G."/>
            <person name="Van Heerden E."/>
            <person name="Toshchakov S.V."/>
            <person name="Novikov A."/>
            <person name="Bonch-Osmolovskaya E.A."/>
            <person name="Kublanov I.V."/>
        </authorList>
    </citation>
    <scope>NUCLEOTIDE SEQUENCE [LARGE SCALE GENOMIC DNA]</scope>
    <source>
        <strain evidence="7 8">GM2012</strain>
    </source>
</reference>
<comment type="caution">
    <text evidence="7">The sequence shown here is derived from an EMBL/GenBank/DDBJ whole genome shotgun (WGS) entry which is preliminary data.</text>
</comment>
<dbReference type="InterPro" id="IPR051611">
    <property type="entry name" value="ECF_transporter_component"/>
</dbReference>
<dbReference type="CDD" id="cd16914">
    <property type="entry name" value="EcfT"/>
    <property type="match status" value="1"/>
</dbReference>
<evidence type="ECO:0000256" key="5">
    <source>
        <dbReference type="ARBA" id="ARBA00023136"/>
    </source>
</evidence>
<name>A0A432MN93_9BACT</name>
<evidence type="ECO:0000313" key="8">
    <source>
        <dbReference type="Proteomes" id="UP000280296"/>
    </source>
</evidence>
<comment type="subcellular location">
    <subcellularLocation>
        <location evidence="1">Membrane</location>
        <topology evidence="1">Multi-pass membrane protein</topology>
    </subcellularLocation>
</comment>
<dbReference type="EMBL" id="RYZH01000006">
    <property type="protein sequence ID" value="RUL88911.1"/>
    <property type="molecule type" value="Genomic_DNA"/>
</dbReference>
<feature type="transmembrane region" description="Helical" evidence="6">
    <location>
        <begin position="46"/>
        <end position="64"/>
    </location>
</feature>
<dbReference type="PANTHER" id="PTHR34857">
    <property type="entry name" value="SLL0384 PROTEIN"/>
    <property type="match status" value="1"/>
</dbReference>
<keyword evidence="2" id="KW-1003">Cell membrane</keyword>
<evidence type="ECO:0000313" key="7">
    <source>
        <dbReference type="EMBL" id="RUL88911.1"/>
    </source>
</evidence>
<dbReference type="OrthoDB" id="8585740at2"/>
<proteinExistence type="predicted"/>
<dbReference type="Pfam" id="PF02361">
    <property type="entry name" value="CbiQ"/>
    <property type="match status" value="1"/>
</dbReference>
<evidence type="ECO:0000256" key="6">
    <source>
        <dbReference type="SAM" id="Phobius"/>
    </source>
</evidence>
<organism evidence="7 8">
    <name type="scientific">Tautonia sociabilis</name>
    <dbReference type="NCBI Taxonomy" id="2080755"/>
    <lineage>
        <taxon>Bacteria</taxon>
        <taxon>Pseudomonadati</taxon>
        <taxon>Planctomycetota</taxon>
        <taxon>Planctomycetia</taxon>
        <taxon>Isosphaerales</taxon>
        <taxon>Isosphaeraceae</taxon>
        <taxon>Tautonia</taxon>
    </lineage>
</organism>
<keyword evidence="5 6" id="KW-0472">Membrane</keyword>
<accession>A0A432MN93</accession>
<keyword evidence="8" id="KW-1185">Reference proteome</keyword>
<reference evidence="7 8" key="1">
    <citation type="submission" date="2018-12" db="EMBL/GenBank/DDBJ databases">
        <authorList>
            <person name="Toschakov S.V."/>
        </authorList>
    </citation>
    <scope>NUCLEOTIDE SEQUENCE [LARGE SCALE GENOMIC DNA]</scope>
    <source>
        <strain evidence="7 8">GM2012</strain>
    </source>
</reference>
<feature type="transmembrane region" description="Helical" evidence="6">
    <location>
        <begin position="131"/>
        <end position="151"/>
    </location>
</feature>
<dbReference type="InterPro" id="IPR003339">
    <property type="entry name" value="ABC/ECF_trnsptr_transmembrane"/>
</dbReference>
<feature type="transmembrane region" description="Helical" evidence="6">
    <location>
        <begin position="71"/>
        <end position="89"/>
    </location>
</feature>
<dbReference type="AlphaFoldDB" id="A0A432MN93"/>
<evidence type="ECO:0000256" key="3">
    <source>
        <dbReference type="ARBA" id="ARBA00022692"/>
    </source>
</evidence>
<evidence type="ECO:0000256" key="1">
    <source>
        <dbReference type="ARBA" id="ARBA00004141"/>
    </source>
</evidence>
<dbReference type="PANTHER" id="PTHR34857:SF2">
    <property type="entry name" value="SLL0384 PROTEIN"/>
    <property type="match status" value="1"/>
</dbReference>
<gene>
    <name evidence="7" type="ORF">TsocGM_04760</name>
</gene>